<feature type="transmembrane region" description="Helical" evidence="9">
    <location>
        <begin position="47"/>
        <end position="67"/>
    </location>
</feature>
<feature type="transmembrane region" description="Helical" evidence="9">
    <location>
        <begin position="191"/>
        <end position="212"/>
    </location>
</feature>
<gene>
    <name evidence="10" type="ORF">HNQ60_001332</name>
</gene>
<evidence type="ECO:0000256" key="7">
    <source>
        <dbReference type="ARBA" id="ARBA00023136"/>
    </source>
</evidence>
<dbReference type="Gene3D" id="1.20.1740.10">
    <property type="entry name" value="Amino acid/polyamine transporter I"/>
    <property type="match status" value="1"/>
</dbReference>
<dbReference type="GO" id="GO:0005886">
    <property type="term" value="C:plasma membrane"/>
    <property type="evidence" value="ECO:0007669"/>
    <property type="project" value="UniProtKB-SubCell"/>
</dbReference>
<feature type="transmembrane region" description="Helical" evidence="9">
    <location>
        <begin position="233"/>
        <end position="255"/>
    </location>
</feature>
<dbReference type="GO" id="GO:0022857">
    <property type="term" value="F:transmembrane transporter activity"/>
    <property type="evidence" value="ECO:0007669"/>
    <property type="project" value="InterPro"/>
</dbReference>
<keyword evidence="6 9" id="KW-1133">Transmembrane helix</keyword>
<keyword evidence="4" id="KW-1003">Cell membrane</keyword>
<dbReference type="Proteomes" id="UP000588068">
    <property type="component" value="Unassembled WGS sequence"/>
</dbReference>
<evidence type="ECO:0000313" key="10">
    <source>
        <dbReference type="EMBL" id="MBB6092454.1"/>
    </source>
</evidence>
<dbReference type="RefSeq" id="WP_184330252.1">
    <property type="nucleotide sequence ID" value="NZ_JACHHZ010000002.1"/>
</dbReference>
<evidence type="ECO:0000256" key="2">
    <source>
        <dbReference type="ARBA" id="ARBA00008220"/>
    </source>
</evidence>
<keyword evidence="7 9" id="KW-0472">Membrane</keyword>
<evidence type="ECO:0000313" key="11">
    <source>
        <dbReference type="Proteomes" id="UP000588068"/>
    </source>
</evidence>
<comment type="function">
    <text evidence="8">Major component of the acid-resistance (AR) system allowing enteric pathogens to survive the acidic environment in the stomach. Exchanges extracellular arginine for its intracellular decarboxylation product agmatine (Agm) thereby expelling intracellular protons. Probably undergoes several conformational states in order to translocate the substrate across the membrane; keeps the substrate accessible to only 1 side of the membrane at a time by opening and closing 3 membrane-internal gates.</text>
</comment>
<evidence type="ECO:0000256" key="8">
    <source>
        <dbReference type="ARBA" id="ARBA00045636"/>
    </source>
</evidence>
<dbReference type="EMBL" id="JACHHZ010000002">
    <property type="protein sequence ID" value="MBB6092454.1"/>
    <property type="molecule type" value="Genomic_DNA"/>
</dbReference>
<evidence type="ECO:0000256" key="3">
    <source>
        <dbReference type="ARBA" id="ARBA00021069"/>
    </source>
</evidence>
<dbReference type="InterPro" id="IPR050367">
    <property type="entry name" value="APC_superfamily"/>
</dbReference>
<dbReference type="AlphaFoldDB" id="A0A841HIP6"/>
<feature type="transmembrane region" description="Helical" evidence="9">
    <location>
        <begin position="393"/>
        <end position="412"/>
    </location>
</feature>
<comment type="similarity">
    <text evidence="2">Belongs to the amino acid-polyamine-organocation (APC) superfamily. Basic amino acid/polyamine antiporter (APA) (TC 2.A.3.2) family.</text>
</comment>
<feature type="transmembrane region" description="Helical" evidence="9">
    <location>
        <begin position="279"/>
        <end position="301"/>
    </location>
</feature>
<evidence type="ECO:0000256" key="9">
    <source>
        <dbReference type="SAM" id="Phobius"/>
    </source>
</evidence>
<evidence type="ECO:0000256" key="1">
    <source>
        <dbReference type="ARBA" id="ARBA00004651"/>
    </source>
</evidence>
<dbReference type="Pfam" id="PF13520">
    <property type="entry name" value="AA_permease_2"/>
    <property type="match status" value="1"/>
</dbReference>
<name>A0A841HIP6_9GAMM</name>
<accession>A0A841HIP6</accession>
<evidence type="ECO:0000256" key="6">
    <source>
        <dbReference type="ARBA" id="ARBA00022989"/>
    </source>
</evidence>
<feature type="transmembrane region" description="Helical" evidence="9">
    <location>
        <begin position="15"/>
        <end position="35"/>
    </location>
</feature>
<dbReference type="InterPro" id="IPR002293">
    <property type="entry name" value="AA/rel_permease1"/>
</dbReference>
<dbReference type="PIRSF" id="PIRSF006060">
    <property type="entry name" value="AA_transporter"/>
    <property type="match status" value="1"/>
</dbReference>
<evidence type="ECO:0000256" key="4">
    <source>
        <dbReference type="ARBA" id="ARBA00022475"/>
    </source>
</evidence>
<evidence type="ECO:0000256" key="5">
    <source>
        <dbReference type="ARBA" id="ARBA00022692"/>
    </source>
</evidence>
<feature type="transmembrane region" description="Helical" evidence="9">
    <location>
        <begin position="418"/>
        <end position="436"/>
    </location>
</feature>
<comment type="subcellular location">
    <subcellularLocation>
        <location evidence="1">Cell membrane</location>
        <topology evidence="1">Multi-pass membrane protein</topology>
    </subcellularLocation>
</comment>
<keyword evidence="5 9" id="KW-0812">Transmembrane</keyword>
<keyword evidence="11" id="KW-1185">Reference proteome</keyword>
<reference evidence="10 11" key="1">
    <citation type="submission" date="2020-08" db="EMBL/GenBank/DDBJ databases">
        <title>Genomic Encyclopedia of Type Strains, Phase IV (KMG-IV): sequencing the most valuable type-strain genomes for metagenomic binning, comparative biology and taxonomic classification.</title>
        <authorList>
            <person name="Goeker M."/>
        </authorList>
    </citation>
    <scope>NUCLEOTIDE SEQUENCE [LARGE SCALE GENOMIC DNA]</scope>
    <source>
        <strain evidence="10 11">DSM 26723</strain>
    </source>
</reference>
<organism evidence="10 11">
    <name type="scientific">Povalibacter uvarum</name>
    <dbReference type="NCBI Taxonomy" id="732238"/>
    <lineage>
        <taxon>Bacteria</taxon>
        <taxon>Pseudomonadati</taxon>
        <taxon>Pseudomonadota</taxon>
        <taxon>Gammaproteobacteria</taxon>
        <taxon>Steroidobacterales</taxon>
        <taxon>Steroidobacteraceae</taxon>
        <taxon>Povalibacter</taxon>
    </lineage>
</organism>
<feature type="transmembrane region" description="Helical" evidence="9">
    <location>
        <begin position="354"/>
        <end position="381"/>
    </location>
</feature>
<comment type="caution">
    <text evidence="10">The sequence shown here is derived from an EMBL/GenBank/DDBJ whole genome shotgun (WGS) entry which is preliminary data.</text>
</comment>
<sequence>MNNSNDKSARAGKMGFWMCLALVVGNIIGSGVFLLPASLAPYGLNSVFGWMVTAAGALLLAYVFARLARAYPQAGGPYVYPRAAFGELAGFLMAWGYWVSTWVGNTAIAIGSVASLAELIPALKTTVGAPAFTACALIWILTFLNWRGVQYAGAFQIVTTVLKLLPLTAVIILGCSLFIDQDAAVIRVEPQPFSFPAIAAAAALTLWALLGLESATVPSDDVIDPQRTIPRATIIGTLIAAVVYVAASTTVILLIPGTELAESNAPFADVVRIFWGDRAASTLALFAFISGVGALNGWILVQGEIPRVLAREGVFPVIFARTSKHGTPGAALCITSALATPVVLMNYSDSMVKIFTFIILIATAAFLVMYLLCSLAALKLAWRGELGVQGTKFVVLLVVATLAAAYSLWTLYGAGAEAVGWCMALLAGGLPVYFWMKWRRSPLAAPSTLSDPPA</sequence>
<feature type="transmembrane region" description="Helical" evidence="9">
    <location>
        <begin position="127"/>
        <end position="146"/>
    </location>
</feature>
<dbReference type="PANTHER" id="PTHR42770">
    <property type="entry name" value="AMINO ACID TRANSPORTER-RELATED"/>
    <property type="match status" value="1"/>
</dbReference>
<protein>
    <recommendedName>
        <fullName evidence="3">Arginine/agmatine antiporter</fullName>
    </recommendedName>
</protein>
<feature type="transmembrane region" description="Helical" evidence="9">
    <location>
        <begin position="158"/>
        <end position="179"/>
    </location>
</feature>
<proteinExistence type="inferred from homology"/>
<dbReference type="PANTHER" id="PTHR42770:SF18">
    <property type="entry name" value="ARGININE_AGMATINE ANTIPORTER"/>
    <property type="match status" value="1"/>
</dbReference>